<name>A0A8W8K891_MAGGI</name>
<dbReference type="Proteomes" id="UP000005408">
    <property type="component" value="Unassembled WGS sequence"/>
</dbReference>
<evidence type="ECO:0000313" key="2">
    <source>
        <dbReference type="EnsemblMetazoa" id="G22529.3:cds"/>
    </source>
</evidence>
<keyword evidence="3" id="KW-1185">Reference proteome</keyword>
<dbReference type="EnsemblMetazoa" id="G22529.1">
    <property type="protein sequence ID" value="G22529.1:cds"/>
    <property type="gene ID" value="G22529"/>
</dbReference>
<organism evidence="2 3">
    <name type="scientific">Magallana gigas</name>
    <name type="common">Pacific oyster</name>
    <name type="synonym">Crassostrea gigas</name>
    <dbReference type="NCBI Taxonomy" id="29159"/>
    <lineage>
        <taxon>Eukaryota</taxon>
        <taxon>Metazoa</taxon>
        <taxon>Spiralia</taxon>
        <taxon>Lophotrochozoa</taxon>
        <taxon>Mollusca</taxon>
        <taxon>Bivalvia</taxon>
        <taxon>Autobranchia</taxon>
        <taxon>Pteriomorphia</taxon>
        <taxon>Ostreida</taxon>
        <taxon>Ostreoidea</taxon>
        <taxon>Ostreidae</taxon>
        <taxon>Magallana</taxon>
    </lineage>
</organism>
<reference evidence="2" key="1">
    <citation type="submission" date="2022-08" db="UniProtKB">
        <authorList>
            <consortium name="EnsemblMetazoa"/>
        </authorList>
    </citation>
    <scope>IDENTIFICATION</scope>
    <source>
        <strain evidence="2">05x7-T-G4-1.051#20</strain>
    </source>
</reference>
<evidence type="ECO:0000256" key="1">
    <source>
        <dbReference type="SAM" id="SignalP"/>
    </source>
</evidence>
<accession>A0A8W8K891</accession>
<feature type="signal peptide" evidence="1">
    <location>
        <begin position="1"/>
        <end position="19"/>
    </location>
</feature>
<dbReference type="AlphaFoldDB" id="A0A8W8K891"/>
<proteinExistence type="predicted"/>
<feature type="chain" id="PRO_5042431229" evidence="1">
    <location>
        <begin position="20"/>
        <end position="108"/>
    </location>
</feature>
<sequence>MQQVLFAVLTVFCIGSCFAQQQAGPVSLCGPVGKLILCQCSAEGCEEGQLPIGLCPSLPMMPLPPRMQCCPPMYVMYCSQQKRSMANRRAGGLNNSLVSQSSKMSPGL</sequence>
<evidence type="ECO:0000313" key="3">
    <source>
        <dbReference type="Proteomes" id="UP000005408"/>
    </source>
</evidence>
<dbReference type="EnsemblMetazoa" id="G22529.3">
    <property type="protein sequence ID" value="G22529.3:cds"/>
    <property type="gene ID" value="G22529"/>
</dbReference>
<keyword evidence="1" id="KW-0732">Signal</keyword>
<protein>
    <submittedName>
        <fullName evidence="2">Uncharacterized protein</fullName>
    </submittedName>
</protein>